<feature type="compositionally biased region" description="Low complexity" evidence="1">
    <location>
        <begin position="191"/>
        <end position="209"/>
    </location>
</feature>
<sequence>MISALEPGFGKLESKEKHAKRKQIDRYVLQGEVILLMLARAPGLVVTASELVATPDYHTLRRNRHRSPVSKLNWIDNELIQASELYSETVQSIFGLMHQRSSKSILSLIMFGLSLSFVAFIQQPTPNRQTSHRVAPNLQTLVPSYQAPLYGPQSFGNNIEARANTAKRRRVSGNADLQTPAVCPIPIQQNSGSTTQSESQHSSSNISNHPEQQHNSPPIERRNVGSTFHIESENSLTGRKANGTAGSNNVGTIQTNTTANRDALPGPSTATTVDDLRRGGTDKHTIEDSTGNSMQLIVEHCSSESSPLDRACEQRLPSPTPTYTSTLNHIGLDFGAVITPRLNIFGRTGEECSKVFESSAPIRLSDYIDPEMVEGIREWETVWAPEET</sequence>
<evidence type="ECO:0000256" key="1">
    <source>
        <dbReference type="SAM" id="MobiDB-lite"/>
    </source>
</evidence>
<organism evidence="2 3">
    <name type="scientific">Pyrenophora teres f. teres</name>
    <dbReference type="NCBI Taxonomy" id="97479"/>
    <lineage>
        <taxon>Eukaryota</taxon>
        <taxon>Fungi</taxon>
        <taxon>Dikarya</taxon>
        <taxon>Ascomycota</taxon>
        <taxon>Pezizomycotina</taxon>
        <taxon>Dothideomycetes</taxon>
        <taxon>Pleosporomycetidae</taxon>
        <taxon>Pleosporales</taxon>
        <taxon>Pleosporineae</taxon>
        <taxon>Pleosporaceae</taxon>
        <taxon>Pyrenophora</taxon>
    </lineage>
</organism>
<feature type="region of interest" description="Disordered" evidence="1">
    <location>
        <begin position="165"/>
        <end position="285"/>
    </location>
</feature>
<protein>
    <submittedName>
        <fullName evidence="2">Uncharacterized protein</fullName>
    </submittedName>
</protein>
<name>A0A6S6WGZ8_9PLEO</name>
<proteinExistence type="predicted"/>
<gene>
    <name evidence="2" type="ORF">PTTW11_11222</name>
</gene>
<accession>A0A6S6WGZ8</accession>
<reference evidence="2" key="1">
    <citation type="submission" date="2021-02" db="EMBL/GenBank/DDBJ databases">
        <authorList>
            <person name="Syme A R."/>
            <person name="Syme A R."/>
            <person name="Moolhuijzen P."/>
        </authorList>
    </citation>
    <scope>NUCLEOTIDE SEQUENCE</scope>
    <source>
        <strain evidence="2">W1-1</strain>
    </source>
</reference>
<evidence type="ECO:0000313" key="3">
    <source>
        <dbReference type="Proteomes" id="UP000472372"/>
    </source>
</evidence>
<dbReference type="AlphaFoldDB" id="A0A6S6WGZ8"/>
<feature type="compositionally biased region" description="Polar residues" evidence="1">
    <location>
        <begin position="244"/>
        <end position="260"/>
    </location>
</feature>
<dbReference type="EMBL" id="HG992988">
    <property type="protein sequence ID" value="CAE7219808.1"/>
    <property type="molecule type" value="Genomic_DNA"/>
</dbReference>
<feature type="compositionally biased region" description="Basic and acidic residues" evidence="1">
    <location>
        <begin position="274"/>
        <end position="285"/>
    </location>
</feature>
<dbReference type="Proteomes" id="UP000472372">
    <property type="component" value="Chromosome 12"/>
</dbReference>
<evidence type="ECO:0000313" key="2">
    <source>
        <dbReference type="EMBL" id="CAE7219808.1"/>
    </source>
</evidence>